<geneLocation type="plasmid" evidence="1 2">
    <name>pSAM1</name>
</geneLocation>
<keyword evidence="1" id="KW-0614">Plasmid</keyword>
<dbReference type="Proteomes" id="UP000061018">
    <property type="component" value="Plasmid pSAM1"/>
</dbReference>
<proteinExistence type="predicted"/>
<dbReference type="RefSeq" id="WP_053143286.1">
    <property type="nucleotide sequence ID" value="NZ_CP012383.1"/>
</dbReference>
<protein>
    <submittedName>
        <fullName evidence="1">Uncharacterized protein</fullName>
    </submittedName>
</protein>
<name>A0A0K2B6A1_STRA7</name>
<accession>A0A0K2B6A1</accession>
<reference evidence="2" key="1">
    <citation type="journal article" date="2015" name="J. Biotechnol.">
        <title>Complete genome sequence of Streptomyces ambofaciens ATCC 23877, the spiramycin producer.</title>
        <authorList>
            <person name="Thibessard A."/>
            <person name="Haas D."/>
            <person name="Gerbaud C."/>
            <person name="Aigle B."/>
            <person name="Lautru S."/>
            <person name="Pernodet J.L."/>
            <person name="Leblond P."/>
        </authorList>
    </citation>
    <scope>NUCLEOTIDE SEQUENCE [LARGE SCALE GENOMIC DNA]</scope>
    <source>
        <strain evidence="2">ATCC 23877 / 3486 / DSM 40053 / JCM 4204 / NBRC 12836 / NRRL B-2516</strain>
        <plasmid evidence="2">pSAM1</plasmid>
    </source>
</reference>
<evidence type="ECO:0000313" key="1">
    <source>
        <dbReference type="EMBL" id="AKZ60763.1"/>
    </source>
</evidence>
<dbReference type="KEGG" id="samb:SAM23877_p054"/>
<dbReference type="EMBL" id="CP012383">
    <property type="protein sequence ID" value="AKZ60763.1"/>
    <property type="molecule type" value="Genomic_DNA"/>
</dbReference>
<gene>
    <name evidence="1" type="ORF">SAM23877_p054</name>
</gene>
<dbReference type="AlphaFoldDB" id="A0A0K2B6A1"/>
<organism evidence="1 2">
    <name type="scientific">Streptomyces ambofaciens (strain ATCC 23877 / 3486 / DSM 40053 / JCM 4204 / NBRC 12836 / NRRL B-2516)</name>
    <dbReference type="NCBI Taxonomy" id="278992"/>
    <lineage>
        <taxon>Bacteria</taxon>
        <taxon>Bacillati</taxon>
        <taxon>Actinomycetota</taxon>
        <taxon>Actinomycetes</taxon>
        <taxon>Kitasatosporales</taxon>
        <taxon>Streptomycetaceae</taxon>
        <taxon>Streptomyces</taxon>
    </lineage>
</organism>
<dbReference type="Gene3D" id="1.10.10.60">
    <property type="entry name" value="Homeodomain-like"/>
    <property type="match status" value="1"/>
</dbReference>
<sequence length="306" mass="33566">MNRLSPEQRGDLAERMLPEAANLAVLVHGDGGPEDVAQVLSGLTGPEKDALIVVLAGLVDPDQPVGKALGWLDHDEHGSLTVPSWSEERSVRDLAPEPDCDLDEDFVDQVAVAKFMKGFRVTDLTDAEFLTAVQQCVANGMTLFDIDHLRRWPRKTTENWVNRLRKQYQRSGRAFPALKQPSLRTFTPEEVVAIREKALAGATDVELAMSYSSNRETIRSIVTGKRYASCGGPIRAARSAKSLKASREHMCGHADTSLAGGYQAGNARLTPQERSQVRERTVAGEPVRQLAGEYGVSTKTIRRYAA</sequence>
<evidence type="ECO:0000313" key="2">
    <source>
        <dbReference type="Proteomes" id="UP000061018"/>
    </source>
</evidence>